<dbReference type="InterPro" id="IPR040346">
    <property type="entry name" value="GEX1/Brambleberry"/>
</dbReference>
<organism evidence="2 3">
    <name type="scientific">Malus domestica</name>
    <name type="common">Apple</name>
    <name type="synonym">Pyrus malus</name>
    <dbReference type="NCBI Taxonomy" id="3750"/>
    <lineage>
        <taxon>Eukaryota</taxon>
        <taxon>Viridiplantae</taxon>
        <taxon>Streptophyta</taxon>
        <taxon>Embryophyta</taxon>
        <taxon>Tracheophyta</taxon>
        <taxon>Spermatophyta</taxon>
        <taxon>Magnoliopsida</taxon>
        <taxon>eudicotyledons</taxon>
        <taxon>Gunneridae</taxon>
        <taxon>Pentapetalae</taxon>
        <taxon>rosids</taxon>
        <taxon>fabids</taxon>
        <taxon>Rosales</taxon>
        <taxon>Rosaceae</taxon>
        <taxon>Amygdaloideae</taxon>
        <taxon>Maleae</taxon>
        <taxon>Malus</taxon>
    </lineage>
</organism>
<keyword evidence="1" id="KW-1133">Transmembrane helix</keyword>
<keyword evidence="3" id="KW-1185">Reference proteome</keyword>
<evidence type="ECO:0000313" key="3">
    <source>
        <dbReference type="Proteomes" id="UP000290289"/>
    </source>
</evidence>
<keyword evidence="1" id="KW-0472">Membrane</keyword>
<dbReference type="PANTHER" id="PTHR33538">
    <property type="entry name" value="PROTEIN GAMETE EXPRESSED 1"/>
    <property type="match status" value="1"/>
</dbReference>
<name>A0A498JHF3_MALDO</name>
<gene>
    <name evidence="2" type="ORF">DVH24_013698</name>
</gene>
<dbReference type="EMBL" id="RDQH01000333">
    <property type="protein sequence ID" value="RXH93122.1"/>
    <property type="molecule type" value="Genomic_DNA"/>
</dbReference>
<evidence type="ECO:0000256" key="1">
    <source>
        <dbReference type="SAM" id="Phobius"/>
    </source>
</evidence>
<keyword evidence="1" id="KW-0812">Transmembrane</keyword>
<sequence length="129" mass="14970">MFVAWDRLFALHNALLVESWSMKAVFFYFIWMLVIYMLTSTKQTMQRDTGFTCGPRKAKLRYATKTNGGELSWESSDDESDWSAYADKDISDGIEHLKGSNYFREEVGDNLHEDISWKVSAVAIEYNLM</sequence>
<feature type="transmembrane region" description="Helical" evidence="1">
    <location>
        <begin position="20"/>
        <end position="38"/>
    </location>
</feature>
<proteinExistence type="predicted"/>
<dbReference type="Proteomes" id="UP000290289">
    <property type="component" value="Chromosome 7"/>
</dbReference>
<protein>
    <submittedName>
        <fullName evidence="2">Uncharacterized protein</fullName>
    </submittedName>
</protein>
<dbReference type="AlphaFoldDB" id="A0A498JHF3"/>
<dbReference type="STRING" id="3750.A0A498JHF3"/>
<comment type="caution">
    <text evidence="2">The sequence shown here is derived from an EMBL/GenBank/DDBJ whole genome shotgun (WGS) entry which is preliminary data.</text>
</comment>
<reference evidence="2 3" key="1">
    <citation type="submission" date="2018-10" db="EMBL/GenBank/DDBJ databases">
        <title>A high-quality apple genome assembly.</title>
        <authorList>
            <person name="Hu J."/>
        </authorList>
    </citation>
    <scope>NUCLEOTIDE SEQUENCE [LARGE SCALE GENOMIC DNA]</scope>
    <source>
        <strain evidence="3">cv. HFTH1</strain>
        <tissue evidence="2">Young leaf</tissue>
    </source>
</reference>
<evidence type="ECO:0000313" key="2">
    <source>
        <dbReference type="EMBL" id="RXH93122.1"/>
    </source>
</evidence>
<dbReference type="PANTHER" id="PTHR33538:SF2">
    <property type="entry name" value="PROTEIN GAMETE EXPRESSED 1"/>
    <property type="match status" value="1"/>
</dbReference>
<accession>A0A498JHF3</accession>